<reference evidence="9 10" key="2">
    <citation type="submission" date="2020-07" db="EMBL/GenBank/DDBJ databases">
        <title>Genome assembly of wild tea tree DASZ reveals pedigree and selection history of tea varieties.</title>
        <authorList>
            <person name="Zhang W."/>
        </authorList>
    </citation>
    <scope>NUCLEOTIDE SEQUENCE [LARGE SCALE GENOMIC DNA]</scope>
    <source>
        <strain evidence="10">cv. G240</strain>
        <tissue evidence="9">Leaf</tissue>
    </source>
</reference>
<dbReference type="AlphaFoldDB" id="A0A7J7GPP1"/>
<dbReference type="PANTHER" id="PTHR16140:SF0">
    <property type="entry name" value="NON-STRUCTURAL MAINTENANCE OF CHROMOSOMES ELEMENT 4"/>
    <property type="match status" value="1"/>
</dbReference>
<comment type="caution">
    <text evidence="9">The sequence shown here is derived from an EMBL/GenBank/DDBJ whole genome shotgun (WGS) entry which is preliminary data.</text>
</comment>
<evidence type="ECO:0000256" key="5">
    <source>
        <dbReference type="ARBA" id="ARBA00023204"/>
    </source>
</evidence>
<reference evidence="10" key="1">
    <citation type="journal article" date="2020" name="Nat. Commun.">
        <title>Genome assembly of wild tea tree DASZ reveals pedigree and selection history of tea varieties.</title>
        <authorList>
            <person name="Zhang W."/>
            <person name="Zhang Y."/>
            <person name="Qiu H."/>
            <person name="Guo Y."/>
            <person name="Wan H."/>
            <person name="Zhang X."/>
            <person name="Scossa F."/>
            <person name="Alseekh S."/>
            <person name="Zhang Q."/>
            <person name="Wang P."/>
            <person name="Xu L."/>
            <person name="Schmidt M.H."/>
            <person name="Jia X."/>
            <person name="Li D."/>
            <person name="Zhu A."/>
            <person name="Guo F."/>
            <person name="Chen W."/>
            <person name="Ni D."/>
            <person name="Usadel B."/>
            <person name="Fernie A.R."/>
            <person name="Wen W."/>
        </authorList>
    </citation>
    <scope>NUCLEOTIDE SEQUENCE [LARGE SCALE GENOMIC DNA]</scope>
    <source>
        <strain evidence="10">cv. G240</strain>
    </source>
</reference>
<dbReference type="InterPro" id="IPR014854">
    <property type="entry name" value="Nse4_C"/>
</dbReference>
<dbReference type="Proteomes" id="UP000593564">
    <property type="component" value="Unassembled WGS sequence"/>
</dbReference>
<keyword evidence="5 7" id="KW-0234">DNA repair</keyword>
<comment type="subunit">
    <text evidence="7">Component of the SMC5-SMC6 complex.</text>
</comment>
<keyword evidence="6 7" id="KW-0539">Nucleus</keyword>
<keyword evidence="10" id="KW-1185">Reference proteome</keyword>
<protein>
    <recommendedName>
        <fullName evidence="7">Non-structural maintenance of chromosomes element 4</fullName>
    </recommendedName>
</protein>
<keyword evidence="3 7" id="KW-0227">DNA damage</keyword>
<dbReference type="GO" id="GO:0006281">
    <property type="term" value="P:DNA repair"/>
    <property type="evidence" value="ECO:0007669"/>
    <property type="project" value="UniProtKB-UniRule"/>
</dbReference>
<evidence type="ECO:0000256" key="3">
    <source>
        <dbReference type="ARBA" id="ARBA00022763"/>
    </source>
</evidence>
<evidence type="ECO:0000256" key="6">
    <source>
        <dbReference type="ARBA" id="ARBA00023242"/>
    </source>
</evidence>
<dbReference type="GO" id="GO:0005634">
    <property type="term" value="C:nucleus"/>
    <property type="evidence" value="ECO:0007669"/>
    <property type="project" value="UniProtKB-SubCell"/>
</dbReference>
<dbReference type="InterPro" id="IPR027786">
    <property type="entry name" value="Nse4/EID"/>
</dbReference>
<organism evidence="9 10">
    <name type="scientific">Camellia sinensis</name>
    <name type="common">Tea plant</name>
    <name type="synonym">Thea sinensis</name>
    <dbReference type="NCBI Taxonomy" id="4442"/>
    <lineage>
        <taxon>Eukaryota</taxon>
        <taxon>Viridiplantae</taxon>
        <taxon>Streptophyta</taxon>
        <taxon>Embryophyta</taxon>
        <taxon>Tracheophyta</taxon>
        <taxon>Spermatophyta</taxon>
        <taxon>Magnoliopsida</taxon>
        <taxon>eudicotyledons</taxon>
        <taxon>Gunneridae</taxon>
        <taxon>Pentapetalae</taxon>
        <taxon>asterids</taxon>
        <taxon>Ericales</taxon>
        <taxon>Theaceae</taxon>
        <taxon>Camellia</taxon>
    </lineage>
</organism>
<evidence type="ECO:0000256" key="1">
    <source>
        <dbReference type="ARBA" id="ARBA00004123"/>
    </source>
</evidence>
<accession>A0A7J7GPP1</accession>
<dbReference type="GO" id="GO:0006310">
    <property type="term" value="P:DNA recombination"/>
    <property type="evidence" value="ECO:0007669"/>
    <property type="project" value="UniProtKB-UniRule"/>
</dbReference>
<sequence length="167" mass="18510">MLTMFDILKSKRRVKLESLILNRKSFAQTVEILFALSFLVKDGRVIMAVDEKGSHLVSPTNAVDAPSVMSGEVAYNHFVFRYDFKDWKLMMDFLAIGEELMPHRDFSNIGSCSQGKPAAANANDCQAPLQHLVTVKNLSVVVGDSSGIGDANSGIRRCKRKLEFLSV</sequence>
<evidence type="ECO:0000259" key="8">
    <source>
        <dbReference type="Pfam" id="PF08743"/>
    </source>
</evidence>
<comment type="subcellular location">
    <subcellularLocation>
        <location evidence="1 7">Nucleus</location>
    </subcellularLocation>
</comment>
<evidence type="ECO:0000313" key="9">
    <source>
        <dbReference type="EMBL" id="KAF5942185.1"/>
    </source>
</evidence>
<gene>
    <name evidence="9" type="ORF">HYC85_019827</name>
</gene>
<comment type="similarity">
    <text evidence="2 7">Belongs to the NSE4 family.</text>
</comment>
<dbReference type="Pfam" id="PF08743">
    <property type="entry name" value="Nse4_C"/>
    <property type="match status" value="1"/>
</dbReference>
<feature type="domain" description="Non-structural maintenance of chromosome element 4 C-terminal" evidence="8">
    <location>
        <begin position="14"/>
        <end position="101"/>
    </location>
</feature>
<evidence type="ECO:0000313" key="10">
    <source>
        <dbReference type="Proteomes" id="UP000593564"/>
    </source>
</evidence>
<dbReference type="EMBL" id="JACBKZ010000009">
    <property type="protein sequence ID" value="KAF5942185.1"/>
    <property type="molecule type" value="Genomic_DNA"/>
</dbReference>
<evidence type="ECO:0000256" key="7">
    <source>
        <dbReference type="RuleBase" id="RU365071"/>
    </source>
</evidence>
<dbReference type="GO" id="GO:0030915">
    <property type="term" value="C:Smc5-Smc6 complex"/>
    <property type="evidence" value="ECO:0007669"/>
    <property type="project" value="UniProtKB-UniRule"/>
</dbReference>
<proteinExistence type="inferred from homology"/>
<evidence type="ECO:0000256" key="2">
    <source>
        <dbReference type="ARBA" id="ARBA00008997"/>
    </source>
</evidence>
<keyword evidence="4 7" id="KW-0233">DNA recombination</keyword>
<name>A0A7J7GPP1_CAMSI</name>
<dbReference type="PANTHER" id="PTHR16140">
    <property type="entry name" value="NON-STRUCTURAL MAINTENANCE OF CHROMOSOMES ELEMENT 4"/>
    <property type="match status" value="1"/>
</dbReference>
<comment type="function">
    <text evidence="7">Component of the SMC5-SMC6 complex, that promotes sister chromatid alignment after DNA damage and facilitates double-stranded DNA breaks (DSBs) repair via homologous recombination between sister chromatids.</text>
</comment>
<evidence type="ECO:0000256" key="4">
    <source>
        <dbReference type="ARBA" id="ARBA00023172"/>
    </source>
</evidence>